<reference evidence="8" key="1">
    <citation type="journal article" date="2023" name="Mol. Phylogenet. Evol.">
        <title>Genome-scale phylogeny and comparative genomics of the fungal order Sordariales.</title>
        <authorList>
            <person name="Hensen N."/>
            <person name="Bonometti L."/>
            <person name="Westerberg I."/>
            <person name="Brannstrom I.O."/>
            <person name="Guillou S."/>
            <person name="Cros-Aarteil S."/>
            <person name="Calhoun S."/>
            <person name="Haridas S."/>
            <person name="Kuo A."/>
            <person name="Mondo S."/>
            <person name="Pangilinan J."/>
            <person name="Riley R."/>
            <person name="LaButti K."/>
            <person name="Andreopoulos B."/>
            <person name="Lipzen A."/>
            <person name="Chen C."/>
            <person name="Yan M."/>
            <person name="Daum C."/>
            <person name="Ng V."/>
            <person name="Clum A."/>
            <person name="Steindorff A."/>
            <person name="Ohm R.A."/>
            <person name="Martin F."/>
            <person name="Silar P."/>
            <person name="Natvig D.O."/>
            <person name="Lalanne C."/>
            <person name="Gautier V."/>
            <person name="Ament-Velasquez S.L."/>
            <person name="Kruys A."/>
            <person name="Hutchinson M.I."/>
            <person name="Powell A.J."/>
            <person name="Barry K."/>
            <person name="Miller A.N."/>
            <person name="Grigoriev I.V."/>
            <person name="Debuchy R."/>
            <person name="Gladieux P."/>
            <person name="Hiltunen Thoren M."/>
            <person name="Johannesson H."/>
        </authorList>
    </citation>
    <scope>NUCLEOTIDE SEQUENCE</scope>
    <source>
        <strain evidence="8">CBS 508.74</strain>
    </source>
</reference>
<feature type="domain" description="Protein kinase" evidence="7">
    <location>
        <begin position="11"/>
        <end position="414"/>
    </location>
</feature>
<dbReference type="PROSITE" id="PS50011">
    <property type="entry name" value="PROTEIN_KINASE_DOM"/>
    <property type="match status" value="1"/>
</dbReference>
<comment type="caution">
    <text evidence="8">The sequence shown here is derived from an EMBL/GenBank/DDBJ whole genome shotgun (WGS) entry which is preliminary data.</text>
</comment>
<dbReference type="GO" id="GO:0005524">
    <property type="term" value="F:ATP binding"/>
    <property type="evidence" value="ECO:0007669"/>
    <property type="project" value="UniProtKB-KW"/>
</dbReference>
<dbReference type="PANTHER" id="PTHR43671:SF13">
    <property type="entry name" value="SERINE_THREONINE-PROTEIN KINASE NEK2"/>
    <property type="match status" value="1"/>
</dbReference>
<protein>
    <recommendedName>
        <fullName evidence="1">non-specific serine/threonine protein kinase</fullName>
        <ecNumber evidence="1">2.7.11.1</ecNumber>
    </recommendedName>
</protein>
<sequence>MPRLTTTKPSYVLQKPLGNGVFLVRRAPDGELFLAQPLDGDDGDNNSNANNNEPAIQEPTSNIPQATFRELLRRGAGHAAANVLNHENLVSVRDELVDFPFPLPPPHVPPQTTLLHKDVDMDVDGRQPHAAGNNNGEQEEDDNARPEHQAPPPPPRRMLLWDYCDAGTLQDVMDCALPPLAAYDDPLGQDFLPEGFVWHVMLGLLRALQFLHQGIREGYEIEEVPAGDGGGGRRWKRARGAQTKEEDWMPILHRDLQPRNVFLQRPRGIETYGAVKLGGFGNCFVSGTVAGTAGTPLVAIKERDGSLAELREKLGRFRRDEKQMPLEERPYTNGSELAALGLMIYQMIHRRLMLLPPGARGNIFDPCSDDVDPQKIFNPDSRYTHELKELVTDLLLSNQNESFPAGKVLNRAWAGFEKWVASTDDGRLHRDLFDDIAFRRRNQERIEKAQAKEGYVGGEDVFVV</sequence>
<dbReference type="PANTHER" id="PTHR43671">
    <property type="entry name" value="SERINE/THREONINE-PROTEIN KINASE NEK"/>
    <property type="match status" value="1"/>
</dbReference>
<gene>
    <name evidence="8" type="ORF">N656DRAFT_830482</name>
</gene>
<proteinExistence type="predicted"/>
<keyword evidence="5" id="KW-0067">ATP-binding</keyword>
<name>A0AAN6TB12_9PEZI</name>
<dbReference type="EMBL" id="MU853348">
    <property type="protein sequence ID" value="KAK4110969.1"/>
    <property type="molecule type" value="Genomic_DNA"/>
</dbReference>
<keyword evidence="3" id="KW-0547">Nucleotide-binding</keyword>
<organism evidence="8 9">
    <name type="scientific">Canariomyces notabilis</name>
    <dbReference type="NCBI Taxonomy" id="2074819"/>
    <lineage>
        <taxon>Eukaryota</taxon>
        <taxon>Fungi</taxon>
        <taxon>Dikarya</taxon>
        <taxon>Ascomycota</taxon>
        <taxon>Pezizomycotina</taxon>
        <taxon>Sordariomycetes</taxon>
        <taxon>Sordariomycetidae</taxon>
        <taxon>Sordariales</taxon>
        <taxon>Chaetomiaceae</taxon>
        <taxon>Canariomyces</taxon>
    </lineage>
</organism>
<dbReference type="RefSeq" id="XP_064668539.1">
    <property type="nucleotide sequence ID" value="XM_064818604.1"/>
</dbReference>
<evidence type="ECO:0000256" key="1">
    <source>
        <dbReference type="ARBA" id="ARBA00012513"/>
    </source>
</evidence>
<dbReference type="AlphaFoldDB" id="A0AAN6TB12"/>
<dbReference type="SMART" id="SM00220">
    <property type="entry name" value="S_TKc"/>
    <property type="match status" value="1"/>
</dbReference>
<evidence type="ECO:0000256" key="3">
    <source>
        <dbReference type="ARBA" id="ARBA00022741"/>
    </source>
</evidence>
<dbReference type="Proteomes" id="UP001302812">
    <property type="component" value="Unassembled WGS sequence"/>
</dbReference>
<dbReference type="GO" id="GO:0004674">
    <property type="term" value="F:protein serine/threonine kinase activity"/>
    <property type="evidence" value="ECO:0007669"/>
    <property type="project" value="UniProtKB-EC"/>
</dbReference>
<evidence type="ECO:0000256" key="5">
    <source>
        <dbReference type="ARBA" id="ARBA00022840"/>
    </source>
</evidence>
<dbReference type="SUPFAM" id="SSF56112">
    <property type="entry name" value="Protein kinase-like (PK-like)"/>
    <property type="match status" value="1"/>
</dbReference>
<feature type="region of interest" description="Disordered" evidence="6">
    <location>
        <begin position="123"/>
        <end position="157"/>
    </location>
</feature>
<keyword evidence="2" id="KW-0808">Transferase</keyword>
<evidence type="ECO:0000256" key="2">
    <source>
        <dbReference type="ARBA" id="ARBA00022679"/>
    </source>
</evidence>
<feature type="region of interest" description="Disordered" evidence="6">
    <location>
        <begin position="37"/>
        <end position="63"/>
    </location>
</feature>
<evidence type="ECO:0000259" key="7">
    <source>
        <dbReference type="PROSITE" id="PS50011"/>
    </source>
</evidence>
<dbReference type="EC" id="2.7.11.1" evidence="1"/>
<dbReference type="InterPro" id="IPR011009">
    <property type="entry name" value="Kinase-like_dom_sf"/>
</dbReference>
<reference evidence="8" key="2">
    <citation type="submission" date="2023-05" db="EMBL/GenBank/DDBJ databases">
        <authorList>
            <consortium name="Lawrence Berkeley National Laboratory"/>
            <person name="Steindorff A."/>
            <person name="Hensen N."/>
            <person name="Bonometti L."/>
            <person name="Westerberg I."/>
            <person name="Brannstrom I.O."/>
            <person name="Guillou S."/>
            <person name="Cros-Aarteil S."/>
            <person name="Calhoun S."/>
            <person name="Haridas S."/>
            <person name="Kuo A."/>
            <person name="Mondo S."/>
            <person name="Pangilinan J."/>
            <person name="Riley R."/>
            <person name="Labutti K."/>
            <person name="Andreopoulos B."/>
            <person name="Lipzen A."/>
            <person name="Chen C."/>
            <person name="Yanf M."/>
            <person name="Daum C."/>
            <person name="Ng V."/>
            <person name="Clum A."/>
            <person name="Ohm R."/>
            <person name="Martin F."/>
            <person name="Silar P."/>
            <person name="Natvig D."/>
            <person name="Lalanne C."/>
            <person name="Gautier V."/>
            <person name="Ament-Velasquez S.L."/>
            <person name="Kruys A."/>
            <person name="Hutchinson M.I."/>
            <person name="Powell A.J."/>
            <person name="Barry K."/>
            <person name="Miller A.N."/>
            <person name="Grigoriev I.V."/>
            <person name="Debuchy R."/>
            <person name="Gladieux P."/>
            <person name="Thoren M.H."/>
            <person name="Johannesson H."/>
        </authorList>
    </citation>
    <scope>NUCLEOTIDE SEQUENCE</scope>
    <source>
        <strain evidence="8">CBS 508.74</strain>
    </source>
</reference>
<keyword evidence="4" id="KW-0418">Kinase</keyword>
<accession>A0AAN6TB12</accession>
<evidence type="ECO:0000313" key="9">
    <source>
        <dbReference type="Proteomes" id="UP001302812"/>
    </source>
</evidence>
<evidence type="ECO:0000256" key="6">
    <source>
        <dbReference type="SAM" id="MobiDB-lite"/>
    </source>
</evidence>
<dbReference type="GeneID" id="89942730"/>
<dbReference type="Gene3D" id="1.10.510.10">
    <property type="entry name" value="Transferase(Phosphotransferase) domain 1"/>
    <property type="match status" value="1"/>
</dbReference>
<dbReference type="InterPro" id="IPR050660">
    <property type="entry name" value="NEK_Ser/Thr_kinase"/>
</dbReference>
<dbReference type="InterPro" id="IPR000719">
    <property type="entry name" value="Prot_kinase_dom"/>
</dbReference>
<evidence type="ECO:0000256" key="4">
    <source>
        <dbReference type="ARBA" id="ARBA00022777"/>
    </source>
</evidence>
<evidence type="ECO:0000313" key="8">
    <source>
        <dbReference type="EMBL" id="KAK4110969.1"/>
    </source>
</evidence>
<keyword evidence="9" id="KW-1185">Reference proteome</keyword>